<organism evidence="1 2">
    <name type="scientific">Streptomyces rubiginosohelvolus</name>
    <dbReference type="NCBI Taxonomy" id="67362"/>
    <lineage>
        <taxon>Bacteria</taxon>
        <taxon>Bacillati</taxon>
        <taxon>Actinomycetota</taxon>
        <taxon>Actinomycetes</taxon>
        <taxon>Kitasatosporales</taxon>
        <taxon>Streptomycetaceae</taxon>
        <taxon>Streptomyces</taxon>
    </lineage>
</organism>
<evidence type="ECO:0000313" key="1">
    <source>
        <dbReference type="EMBL" id="GGZ82820.1"/>
    </source>
</evidence>
<dbReference type="Proteomes" id="UP000624183">
    <property type="component" value="Unassembled WGS sequence"/>
</dbReference>
<sequence length="54" mass="6312">MDFEFVCGWCGADCVVWGKPVGFWTEQYRMPHDFDCWWCDGNNITPPPPWTPAD</sequence>
<reference evidence="2" key="1">
    <citation type="journal article" date="2019" name="Int. J. Syst. Evol. Microbiol.">
        <title>The Global Catalogue of Microorganisms (GCM) 10K type strain sequencing project: providing services to taxonomists for standard genome sequencing and annotation.</title>
        <authorList>
            <consortium name="The Broad Institute Genomics Platform"/>
            <consortium name="The Broad Institute Genome Sequencing Center for Infectious Disease"/>
            <person name="Wu L."/>
            <person name="Ma J."/>
        </authorList>
    </citation>
    <scope>NUCLEOTIDE SEQUENCE [LARGE SCALE GENOMIC DNA]</scope>
    <source>
        <strain evidence="2">JCM 4602</strain>
    </source>
</reference>
<proteinExistence type="predicted"/>
<gene>
    <name evidence="1" type="ORF">GCM10010328_66550</name>
</gene>
<accession>A0ABQ3CF78</accession>
<keyword evidence="2" id="KW-1185">Reference proteome</keyword>
<dbReference type="EMBL" id="BMUW01000028">
    <property type="protein sequence ID" value="GGZ82820.1"/>
    <property type="molecule type" value="Genomic_DNA"/>
</dbReference>
<name>A0ABQ3CF78_9ACTN</name>
<protein>
    <submittedName>
        <fullName evidence="1">Uncharacterized protein</fullName>
    </submittedName>
</protein>
<evidence type="ECO:0000313" key="2">
    <source>
        <dbReference type="Proteomes" id="UP000624183"/>
    </source>
</evidence>
<comment type="caution">
    <text evidence="1">The sequence shown here is derived from an EMBL/GenBank/DDBJ whole genome shotgun (WGS) entry which is preliminary data.</text>
</comment>